<organism evidence="3 4">
    <name type="scientific">Hibiscus syriacus</name>
    <name type="common">Rose of Sharon</name>
    <dbReference type="NCBI Taxonomy" id="106335"/>
    <lineage>
        <taxon>Eukaryota</taxon>
        <taxon>Viridiplantae</taxon>
        <taxon>Streptophyta</taxon>
        <taxon>Embryophyta</taxon>
        <taxon>Tracheophyta</taxon>
        <taxon>Spermatophyta</taxon>
        <taxon>Magnoliopsida</taxon>
        <taxon>eudicotyledons</taxon>
        <taxon>Gunneridae</taxon>
        <taxon>Pentapetalae</taxon>
        <taxon>rosids</taxon>
        <taxon>malvids</taxon>
        <taxon>Malvales</taxon>
        <taxon>Malvaceae</taxon>
        <taxon>Malvoideae</taxon>
        <taxon>Hibiscus</taxon>
    </lineage>
</organism>
<dbReference type="Proteomes" id="UP000436088">
    <property type="component" value="Unassembled WGS sequence"/>
</dbReference>
<dbReference type="SMART" id="SM00856">
    <property type="entry name" value="PMEI"/>
    <property type="match status" value="1"/>
</dbReference>
<gene>
    <name evidence="3" type="ORF">F3Y22_tig00110177pilonHSYRG00051</name>
</gene>
<feature type="chain" id="PRO_5025637930" description="Pectinesterase inhibitor domain-containing protein" evidence="1">
    <location>
        <begin position="23"/>
        <end position="178"/>
    </location>
</feature>
<dbReference type="Pfam" id="PF04043">
    <property type="entry name" value="PMEI"/>
    <property type="match status" value="1"/>
</dbReference>
<keyword evidence="1" id="KW-0732">Signal</keyword>
<dbReference type="NCBIfam" id="TIGR01614">
    <property type="entry name" value="PME_inhib"/>
    <property type="match status" value="1"/>
</dbReference>
<dbReference type="PANTHER" id="PTHR31890:SF9">
    <property type="entry name" value="PLANT INVERTASE_PECTIN METHYLESTERASE INHIBITOR SUPERFAMILY PROTEIN"/>
    <property type="match status" value="1"/>
</dbReference>
<evidence type="ECO:0000256" key="1">
    <source>
        <dbReference type="SAM" id="SignalP"/>
    </source>
</evidence>
<dbReference type="AlphaFoldDB" id="A0A6A3BE21"/>
<dbReference type="InterPro" id="IPR006501">
    <property type="entry name" value="Pectinesterase_inhib_dom"/>
</dbReference>
<evidence type="ECO:0000313" key="3">
    <source>
        <dbReference type="EMBL" id="KAE8715310.1"/>
    </source>
</evidence>
<proteinExistence type="predicted"/>
<dbReference type="SUPFAM" id="SSF101148">
    <property type="entry name" value="Plant invertase/pectin methylesterase inhibitor"/>
    <property type="match status" value="1"/>
</dbReference>
<evidence type="ECO:0000313" key="4">
    <source>
        <dbReference type="Proteomes" id="UP000436088"/>
    </source>
</evidence>
<sequence>MTPQTHFILVFTLFFLFLNVFSSRIVSVDQQIVAKVCSGTAIKDSAGCLKTLSSPQATAAKNIKQLVQVVMTEGATRAQKTLTFIEEMTNKENPPTTIKALKTCSEVYRHCIEDFKLAAPELSKDVTSANYDVSLIGPEVDKCAEPMEAASLNVPELVQGNHDLRYYASLGYGMTVKL</sequence>
<dbReference type="PANTHER" id="PTHR31890">
    <property type="entry name" value="PLANT INVERTASE/PECTIN METHYLESTERASE INHIBITOR SUPERFAMILY PROTEIN"/>
    <property type="match status" value="1"/>
</dbReference>
<keyword evidence="4" id="KW-1185">Reference proteome</keyword>
<dbReference type="InterPro" id="IPR035513">
    <property type="entry name" value="Invertase/methylesterase_inhib"/>
</dbReference>
<dbReference type="GO" id="GO:0004857">
    <property type="term" value="F:enzyme inhibitor activity"/>
    <property type="evidence" value="ECO:0007669"/>
    <property type="project" value="InterPro"/>
</dbReference>
<feature type="signal peptide" evidence="1">
    <location>
        <begin position="1"/>
        <end position="22"/>
    </location>
</feature>
<accession>A0A6A3BE21</accession>
<reference evidence="3" key="1">
    <citation type="submission" date="2019-09" db="EMBL/GenBank/DDBJ databases">
        <title>Draft genome information of white flower Hibiscus syriacus.</title>
        <authorList>
            <person name="Kim Y.-M."/>
        </authorList>
    </citation>
    <scope>NUCLEOTIDE SEQUENCE [LARGE SCALE GENOMIC DNA]</scope>
    <source>
        <strain evidence="3">YM2019G1</strain>
    </source>
</reference>
<dbReference type="Gene3D" id="1.20.140.40">
    <property type="entry name" value="Invertase/pectin methylesterase inhibitor family protein"/>
    <property type="match status" value="1"/>
</dbReference>
<comment type="caution">
    <text evidence="3">The sequence shown here is derived from an EMBL/GenBank/DDBJ whole genome shotgun (WGS) entry which is preliminary data.</text>
</comment>
<dbReference type="EMBL" id="VEPZ02000862">
    <property type="protein sequence ID" value="KAE8715310.1"/>
    <property type="molecule type" value="Genomic_DNA"/>
</dbReference>
<protein>
    <recommendedName>
        <fullName evidence="2">Pectinesterase inhibitor domain-containing protein</fullName>
    </recommendedName>
</protein>
<feature type="domain" description="Pectinesterase inhibitor" evidence="2">
    <location>
        <begin position="28"/>
        <end position="174"/>
    </location>
</feature>
<name>A0A6A3BE21_HIBSY</name>
<evidence type="ECO:0000259" key="2">
    <source>
        <dbReference type="SMART" id="SM00856"/>
    </source>
</evidence>